<dbReference type="PROSITE" id="PS51257">
    <property type="entry name" value="PROKAR_LIPOPROTEIN"/>
    <property type="match status" value="1"/>
</dbReference>
<name>A0A927GA68_9BACT</name>
<reference evidence="1" key="1">
    <citation type="submission" date="2020-09" db="EMBL/GenBank/DDBJ databases">
        <authorList>
            <person name="Kim M.K."/>
        </authorList>
    </citation>
    <scope>NUCLEOTIDE SEQUENCE</scope>
    <source>
        <strain evidence="1">BT702</strain>
    </source>
</reference>
<protein>
    <submittedName>
        <fullName evidence="1">Uncharacterized protein</fullName>
    </submittedName>
</protein>
<accession>A0A927GA68</accession>
<dbReference type="Proteomes" id="UP000598820">
    <property type="component" value="Unassembled WGS sequence"/>
</dbReference>
<evidence type="ECO:0000313" key="2">
    <source>
        <dbReference type="Proteomes" id="UP000598820"/>
    </source>
</evidence>
<gene>
    <name evidence="1" type="ORF">IC229_32105</name>
</gene>
<dbReference type="EMBL" id="JACWZY010000051">
    <property type="protein sequence ID" value="MBD2705306.1"/>
    <property type="molecule type" value="Genomic_DNA"/>
</dbReference>
<comment type="caution">
    <text evidence="1">The sequence shown here is derived from an EMBL/GenBank/DDBJ whole genome shotgun (WGS) entry which is preliminary data.</text>
</comment>
<keyword evidence="2" id="KW-1185">Reference proteome</keyword>
<dbReference type="AlphaFoldDB" id="A0A927GA68"/>
<evidence type="ECO:0000313" key="1">
    <source>
        <dbReference type="EMBL" id="MBD2705306.1"/>
    </source>
</evidence>
<organism evidence="1 2">
    <name type="scientific">Spirosoma profusum</name>
    <dbReference type="NCBI Taxonomy" id="2771354"/>
    <lineage>
        <taxon>Bacteria</taxon>
        <taxon>Pseudomonadati</taxon>
        <taxon>Bacteroidota</taxon>
        <taxon>Cytophagia</taxon>
        <taxon>Cytophagales</taxon>
        <taxon>Cytophagaceae</taxon>
        <taxon>Spirosoma</taxon>
    </lineage>
</organism>
<proteinExistence type="predicted"/>
<sequence length="124" mass="13960">MRQLLTAILLAGTLFACWNGKDTKIKITDSEDTYEFFAKYDKEKTKRVQDFINKKMAPATNVTGNYVDISTTLDDGTRFELEEHSGELRIELDKETNSEVVAITKAGQISNRAKFACSSRVCPL</sequence>
<dbReference type="RefSeq" id="WP_190892594.1">
    <property type="nucleotide sequence ID" value="NZ_JACWZY010000051.1"/>
</dbReference>